<accession>A0AAD6PXQ5</accession>
<organism evidence="1 2">
    <name type="scientific">Populus alba x Populus x berolinensis</name>
    <dbReference type="NCBI Taxonomy" id="444605"/>
    <lineage>
        <taxon>Eukaryota</taxon>
        <taxon>Viridiplantae</taxon>
        <taxon>Streptophyta</taxon>
        <taxon>Embryophyta</taxon>
        <taxon>Tracheophyta</taxon>
        <taxon>Spermatophyta</taxon>
        <taxon>Magnoliopsida</taxon>
        <taxon>eudicotyledons</taxon>
        <taxon>Gunneridae</taxon>
        <taxon>Pentapetalae</taxon>
        <taxon>rosids</taxon>
        <taxon>fabids</taxon>
        <taxon>Malpighiales</taxon>
        <taxon>Salicaceae</taxon>
        <taxon>Saliceae</taxon>
        <taxon>Populus</taxon>
    </lineage>
</organism>
<reference evidence="1" key="1">
    <citation type="journal article" date="2023" name="Mol. Ecol. Resour.">
        <title>Chromosome-level genome assembly of a triploid poplar Populus alba 'Berolinensis'.</title>
        <authorList>
            <person name="Chen S."/>
            <person name="Yu Y."/>
            <person name="Wang X."/>
            <person name="Wang S."/>
            <person name="Zhang T."/>
            <person name="Zhou Y."/>
            <person name="He R."/>
            <person name="Meng N."/>
            <person name="Wang Y."/>
            <person name="Liu W."/>
            <person name="Liu Z."/>
            <person name="Liu J."/>
            <person name="Guo Q."/>
            <person name="Huang H."/>
            <person name="Sederoff R.R."/>
            <person name="Wang G."/>
            <person name="Qu G."/>
            <person name="Chen S."/>
        </authorList>
    </citation>
    <scope>NUCLEOTIDE SEQUENCE</scope>
    <source>
        <strain evidence="1">SC-2020</strain>
    </source>
</reference>
<dbReference type="Proteomes" id="UP001164929">
    <property type="component" value="Chromosome 14"/>
</dbReference>
<comment type="caution">
    <text evidence="1">The sequence shown here is derived from an EMBL/GenBank/DDBJ whole genome shotgun (WGS) entry which is preliminary data.</text>
</comment>
<keyword evidence="2" id="KW-1185">Reference proteome</keyword>
<evidence type="ECO:0000313" key="2">
    <source>
        <dbReference type="Proteomes" id="UP001164929"/>
    </source>
</evidence>
<protein>
    <submittedName>
        <fullName evidence="1">Uncharacterized protein</fullName>
    </submittedName>
</protein>
<proteinExistence type="predicted"/>
<evidence type="ECO:0000313" key="1">
    <source>
        <dbReference type="EMBL" id="KAJ6971632.1"/>
    </source>
</evidence>
<dbReference type="EMBL" id="JAQIZT010000014">
    <property type="protein sequence ID" value="KAJ6971632.1"/>
    <property type="molecule type" value="Genomic_DNA"/>
</dbReference>
<sequence>MRISSGRGTTYTEYTNQAAGVRSGATLSMFLHPRAATACRFVIGLSKSNQSAFLSALHHPALPTVKLEDTDTEPRLFSSTLGLVELPEKQL</sequence>
<name>A0AAD6PXQ5_9ROSI</name>
<gene>
    <name evidence="1" type="ORF">NC653_032223</name>
</gene>
<dbReference type="AlphaFoldDB" id="A0AAD6PXQ5"/>